<organism evidence="10 11">
    <name type="scientific">Ridgeia piscesae</name>
    <name type="common">Tubeworm</name>
    <dbReference type="NCBI Taxonomy" id="27915"/>
    <lineage>
        <taxon>Eukaryota</taxon>
        <taxon>Metazoa</taxon>
        <taxon>Spiralia</taxon>
        <taxon>Lophotrochozoa</taxon>
        <taxon>Annelida</taxon>
        <taxon>Polychaeta</taxon>
        <taxon>Sedentaria</taxon>
        <taxon>Canalipalpata</taxon>
        <taxon>Sabellida</taxon>
        <taxon>Siboglinidae</taxon>
        <taxon>Ridgeia</taxon>
    </lineage>
</organism>
<name>A0AAD9NV08_RIDPI</name>
<feature type="region of interest" description="Disordered" evidence="8">
    <location>
        <begin position="511"/>
        <end position="534"/>
    </location>
</feature>
<evidence type="ECO:0000256" key="8">
    <source>
        <dbReference type="SAM" id="MobiDB-lite"/>
    </source>
</evidence>
<dbReference type="PROSITE" id="PS50280">
    <property type="entry name" value="SET"/>
    <property type="match status" value="1"/>
</dbReference>
<evidence type="ECO:0000256" key="2">
    <source>
        <dbReference type="ARBA" id="ARBA00022490"/>
    </source>
</evidence>
<reference evidence="10" key="1">
    <citation type="journal article" date="2023" name="Mol. Biol. Evol.">
        <title>Third-Generation Sequencing Reveals the Adaptive Role of the Epigenome in Three Deep-Sea Polychaetes.</title>
        <authorList>
            <person name="Perez M."/>
            <person name="Aroh O."/>
            <person name="Sun Y."/>
            <person name="Lan Y."/>
            <person name="Juniper S.K."/>
            <person name="Young C.R."/>
            <person name="Angers B."/>
            <person name="Qian P.Y."/>
        </authorList>
    </citation>
    <scope>NUCLEOTIDE SEQUENCE</scope>
    <source>
        <strain evidence="10">R07B-5</strain>
    </source>
</reference>
<evidence type="ECO:0000256" key="3">
    <source>
        <dbReference type="ARBA" id="ARBA00022603"/>
    </source>
</evidence>
<dbReference type="SUPFAM" id="SSF81822">
    <property type="entry name" value="RuBisCo LSMT C-terminal, substrate-binding domain"/>
    <property type="match status" value="1"/>
</dbReference>
<keyword evidence="3 7" id="KW-0489">Methyltransferase</keyword>
<dbReference type="SUPFAM" id="SSF82199">
    <property type="entry name" value="SET domain"/>
    <property type="match status" value="1"/>
</dbReference>
<feature type="domain" description="SET" evidence="9">
    <location>
        <begin position="95"/>
        <end position="318"/>
    </location>
</feature>
<dbReference type="InterPro" id="IPR025785">
    <property type="entry name" value="SETD3"/>
</dbReference>
<evidence type="ECO:0000256" key="7">
    <source>
        <dbReference type="PROSITE-ProRule" id="PRU00898"/>
    </source>
</evidence>
<dbReference type="InterPro" id="IPR036464">
    <property type="entry name" value="Rubisco_LSMT_subst-bd_sf"/>
</dbReference>
<keyword evidence="5 7" id="KW-0949">S-adenosyl-L-methionine</keyword>
<proteinExistence type="inferred from homology"/>
<dbReference type="Pfam" id="PF00856">
    <property type="entry name" value="SET"/>
    <property type="match status" value="1"/>
</dbReference>
<keyword evidence="2" id="KW-0963">Cytoplasm</keyword>
<dbReference type="CDD" id="cd19176">
    <property type="entry name" value="SET_SETD3"/>
    <property type="match status" value="1"/>
</dbReference>
<comment type="similarity">
    <text evidence="7">Belongs to the class V-like SAM-binding methyltransferase superfamily. SETD3 actin-histidine methyltransferase family.</text>
</comment>
<dbReference type="PROSITE" id="PS51565">
    <property type="entry name" value="SAM_MT85_SETD3"/>
    <property type="match status" value="1"/>
</dbReference>
<evidence type="ECO:0000256" key="4">
    <source>
        <dbReference type="ARBA" id="ARBA00022679"/>
    </source>
</evidence>
<keyword evidence="4 7" id="KW-0808">Transferase</keyword>
<dbReference type="Proteomes" id="UP001209878">
    <property type="component" value="Unassembled WGS sequence"/>
</dbReference>
<keyword evidence="11" id="KW-1185">Reference proteome</keyword>
<dbReference type="GO" id="GO:0018064">
    <property type="term" value="F:protein-L-histidine N-tele-methyltransferase activity"/>
    <property type="evidence" value="ECO:0007669"/>
    <property type="project" value="UniProtKB-EC"/>
</dbReference>
<dbReference type="PANTHER" id="PTHR13271">
    <property type="entry name" value="UNCHARACTERIZED PUTATIVE METHYLTRANSFERASE"/>
    <property type="match status" value="1"/>
</dbReference>
<dbReference type="EMBL" id="JAODUO010000384">
    <property type="protein sequence ID" value="KAK2181703.1"/>
    <property type="molecule type" value="Genomic_DNA"/>
</dbReference>
<dbReference type="InterPro" id="IPR050600">
    <property type="entry name" value="SETD3_SETD6_MTase"/>
</dbReference>
<dbReference type="Gene3D" id="3.90.1410.10">
    <property type="entry name" value="set domain protein methyltransferase, domain 1"/>
    <property type="match status" value="1"/>
</dbReference>
<keyword evidence="6" id="KW-0009">Actin-binding</keyword>
<evidence type="ECO:0000256" key="5">
    <source>
        <dbReference type="ARBA" id="ARBA00022691"/>
    </source>
</evidence>
<dbReference type="InterPro" id="IPR044428">
    <property type="entry name" value="SETD3_SET"/>
</dbReference>
<dbReference type="PANTHER" id="PTHR13271:SF47">
    <property type="entry name" value="ACTIN-HISTIDINE N-METHYLTRANSFERASE"/>
    <property type="match status" value="1"/>
</dbReference>
<evidence type="ECO:0000313" key="10">
    <source>
        <dbReference type="EMBL" id="KAK2181703.1"/>
    </source>
</evidence>
<comment type="subcellular location">
    <subcellularLocation>
        <location evidence="1">Cytoplasm</location>
    </subcellularLocation>
</comment>
<protein>
    <recommendedName>
        <fullName evidence="7">protein-histidine N-methyltransferase</fullName>
        <ecNumber evidence="7">2.1.1.85</ecNumber>
    </recommendedName>
</protein>
<sequence length="703" mass="78818">MGKRTRKGKLAVGDVEGSMPRSVRRDTLELVGILLEKCSYPFGNRSKEWEDFLEVHAIVEKLRTKQQGFVLSHADREANMEGFSAWVKEHGVVTDAVSIDKFDEGGFGLKANKDIKMSELFLSIPRKVMMTTRTAELSVLGSVVKEDRILQAMPNVVLALHLLCEKCNPESFWSPYIKILPDHYTTPLYFSVDELQLLRGSPACSTILNQFRNIARQYAYFFKLFQGFTDAKTKLPIKNFCYDDYRWAVATVMTRQNQIPSGAGEQSDMALIPYWDMCNHCNGRIGMITTNFNVEKDCSECFSLRDFSKDDQVFIFYGPRCNSELLNHSGFVYADNSCDRMTLQLGISRDDPLYSMKAELMARMSMMSSRLFNLHHGPVPVDSELLSYLRIFSMDQESLAERLTGENAQELMVKLRDFESFVDLKTELKAWSFLETRMALLLKLYETATFMKYITVEDGTEKLLPSQDLTECARLCVLLRLCEKRLLQSTMKFARDQKTNVTEVFRRREEDAKLGTPVQESEPEAAGKAMEPTLNGIGDADVESVGDSEDFCKDDEARCTTNEADSLLTSLENELERDVHSEETSSTLKVQSDVHSCGAKCSTGEVHLVTSLEKEREVDSGETVANACKEDAVKCTKDVAATSESESDAGAREGVLTSEDKLGGGDGATEATTAPDSRVKGVVNEKNSHNCCAENKAIANREC</sequence>
<evidence type="ECO:0000256" key="1">
    <source>
        <dbReference type="ARBA" id="ARBA00004496"/>
    </source>
</evidence>
<evidence type="ECO:0000256" key="6">
    <source>
        <dbReference type="ARBA" id="ARBA00023203"/>
    </source>
</evidence>
<comment type="catalytic activity">
    <reaction evidence="7">
        <text>L-histidyl-[protein] + S-adenosyl-L-methionine = N(tele)-methyl-L-histidyl-[protein] + S-adenosyl-L-homocysteine + H(+)</text>
        <dbReference type="Rhea" id="RHEA:19369"/>
        <dbReference type="Rhea" id="RHEA-COMP:9745"/>
        <dbReference type="Rhea" id="RHEA-COMP:11600"/>
        <dbReference type="ChEBI" id="CHEBI:15378"/>
        <dbReference type="ChEBI" id="CHEBI:16367"/>
        <dbReference type="ChEBI" id="CHEBI:29979"/>
        <dbReference type="ChEBI" id="CHEBI:57856"/>
        <dbReference type="ChEBI" id="CHEBI:59789"/>
        <dbReference type="EC" id="2.1.1.85"/>
    </reaction>
</comment>
<dbReference type="Pfam" id="PF09273">
    <property type="entry name" value="Rubis-subs-bind"/>
    <property type="match status" value="1"/>
</dbReference>
<accession>A0AAD9NV08</accession>
<dbReference type="InterPro" id="IPR001214">
    <property type="entry name" value="SET_dom"/>
</dbReference>
<feature type="region of interest" description="Disordered" evidence="8">
    <location>
        <begin position="639"/>
        <end position="680"/>
    </location>
</feature>
<evidence type="ECO:0000313" key="11">
    <source>
        <dbReference type="Proteomes" id="UP001209878"/>
    </source>
</evidence>
<dbReference type="InterPro" id="IPR015353">
    <property type="entry name" value="Rubisco_LSMT_subst-bd"/>
</dbReference>
<dbReference type="GO" id="GO:0005737">
    <property type="term" value="C:cytoplasm"/>
    <property type="evidence" value="ECO:0007669"/>
    <property type="project" value="UniProtKB-SubCell"/>
</dbReference>
<dbReference type="GO" id="GO:0032259">
    <property type="term" value="P:methylation"/>
    <property type="evidence" value="ECO:0007669"/>
    <property type="project" value="UniProtKB-KW"/>
</dbReference>
<gene>
    <name evidence="10" type="ORF">NP493_385g00029</name>
</gene>
<dbReference type="AlphaFoldDB" id="A0AAD9NV08"/>
<dbReference type="GO" id="GO:0016279">
    <property type="term" value="F:protein-lysine N-methyltransferase activity"/>
    <property type="evidence" value="ECO:0007669"/>
    <property type="project" value="TreeGrafter"/>
</dbReference>
<dbReference type="GO" id="GO:0003779">
    <property type="term" value="F:actin binding"/>
    <property type="evidence" value="ECO:0007669"/>
    <property type="project" value="UniProtKB-KW"/>
</dbReference>
<dbReference type="Gene3D" id="3.90.1420.10">
    <property type="entry name" value="Rubisco LSMT, substrate-binding domain"/>
    <property type="match status" value="1"/>
</dbReference>
<dbReference type="InterPro" id="IPR046341">
    <property type="entry name" value="SET_dom_sf"/>
</dbReference>
<comment type="caution">
    <text evidence="10">The sequence shown here is derived from an EMBL/GenBank/DDBJ whole genome shotgun (WGS) entry which is preliminary data.</text>
</comment>
<evidence type="ECO:0000259" key="9">
    <source>
        <dbReference type="PROSITE" id="PS50280"/>
    </source>
</evidence>
<dbReference type="EC" id="2.1.1.85" evidence="7"/>